<comment type="caution">
    <text evidence="3">The sequence shown here is derived from an EMBL/GenBank/DDBJ whole genome shotgun (WGS) entry which is preliminary data.</text>
</comment>
<dbReference type="InterPro" id="IPR050400">
    <property type="entry name" value="Bact_Cytoskel_RodZ"/>
</dbReference>
<proteinExistence type="predicted"/>
<dbReference type="InterPro" id="IPR010982">
    <property type="entry name" value="Lambda_DNA-bd_dom_sf"/>
</dbReference>
<dbReference type="SMART" id="SM00530">
    <property type="entry name" value="HTH_XRE"/>
    <property type="match status" value="1"/>
</dbReference>
<organism evidence="3 4">
    <name type="scientific">Cytobacillus mangrovibacter</name>
    <dbReference type="NCBI Taxonomy" id="3299024"/>
    <lineage>
        <taxon>Bacteria</taxon>
        <taxon>Bacillati</taxon>
        <taxon>Bacillota</taxon>
        <taxon>Bacilli</taxon>
        <taxon>Bacillales</taxon>
        <taxon>Bacillaceae</taxon>
        <taxon>Cytobacillus</taxon>
    </lineage>
</organism>
<gene>
    <name evidence="3" type="ORF">ACFYKT_01945</name>
</gene>
<feature type="compositionally biased region" description="Basic and acidic residues" evidence="1">
    <location>
        <begin position="147"/>
        <end position="165"/>
    </location>
</feature>
<evidence type="ECO:0000313" key="4">
    <source>
        <dbReference type="Proteomes" id="UP001601058"/>
    </source>
</evidence>
<sequence length="301" mass="33644">MTELGSRLKEARLAKNMSLDDLQTATKIQKRYLIGIEEGNYSTMPGKFYVRAFIKQYAEAVGIDPEEIFEQFKSEIPSTVNEDIPEKLSRVQSRQNISSGTSKVLDILPKVLFVVFIIGALAVAYQFLQKVNDDENQTVQTDSGENEPVKIEESDDFVKDAEKGSNGDSVPTDEENTTDEEVVEEEPEAPKQEISVVQSGGKKTVYELKNADRFELKVVSTGETWVNILNGKGSSFFSGTLKKGENESQVIDFSKEIEAALIIGKSTETEIYINDEKVEYAIPPTQSVTQNITIRYLQNNE</sequence>
<dbReference type="RefSeq" id="WP_389214637.1">
    <property type="nucleotide sequence ID" value="NZ_JBIACJ010000001.1"/>
</dbReference>
<feature type="domain" description="HTH cro/C1-type" evidence="2">
    <location>
        <begin position="8"/>
        <end position="68"/>
    </location>
</feature>
<dbReference type="CDD" id="cd00093">
    <property type="entry name" value="HTH_XRE"/>
    <property type="match status" value="1"/>
</dbReference>
<dbReference type="InterPro" id="IPR025194">
    <property type="entry name" value="RodZ-like_C"/>
</dbReference>
<dbReference type="EMBL" id="JBIACJ010000001">
    <property type="protein sequence ID" value="MFE8695112.1"/>
    <property type="molecule type" value="Genomic_DNA"/>
</dbReference>
<dbReference type="SUPFAM" id="SSF47413">
    <property type="entry name" value="lambda repressor-like DNA-binding domains"/>
    <property type="match status" value="1"/>
</dbReference>
<reference evidence="3 4" key="1">
    <citation type="submission" date="2024-08" db="EMBL/GenBank/DDBJ databases">
        <title>Two novel Cytobacillus novel species.</title>
        <authorList>
            <person name="Liu G."/>
        </authorList>
    </citation>
    <scope>NUCLEOTIDE SEQUENCE [LARGE SCALE GENOMIC DNA]</scope>
    <source>
        <strain evidence="3 4">FJAT-53684</strain>
    </source>
</reference>
<evidence type="ECO:0000256" key="1">
    <source>
        <dbReference type="SAM" id="MobiDB-lite"/>
    </source>
</evidence>
<keyword evidence="4" id="KW-1185">Reference proteome</keyword>
<dbReference type="Proteomes" id="UP001601058">
    <property type="component" value="Unassembled WGS sequence"/>
</dbReference>
<feature type="region of interest" description="Disordered" evidence="1">
    <location>
        <begin position="135"/>
        <end position="196"/>
    </location>
</feature>
<feature type="compositionally biased region" description="Acidic residues" evidence="1">
    <location>
        <begin position="171"/>
        <end position="187"/>
    </location>
</feature>
<dbReference type="Gene3D" id="1.10.260.40">
    <property type="entry name" value="lambda repressor-like DNA-binding domains"/>
    <property type="match status" value="1"/>
</dbReference>
<dbReference type="PROSITE" id="PS50943">
    <property type="entry name" value="HTH_CROC1"/>
    <property type="match status" value="1"/>
</dbReference>
<dbReference type="PANTHER" id="PTHR34475">
    <property type="match status" value="1"/>
</dbReference>
<dbReference type="Pfam" id="PF13464">
    <property type="entry name" value="RodZ_C"/>
    <property type="match status" value="1"/>
</dbReference>
<dbReference type="PANTHER" id="PTHR34475:SF1">
    <property type="entry name" value="CYTOSKELETON PROTEIN RODZ"/>
    <property type="match status" value="1"/>
</dbReference>
<protein>
    <submittedName>
        <fullName evidence="3">RodZ domain-containing protein</fullName>
    </submittedName>
</protein>
<evidence type="ECO:0000313" key="3">
    <source>
        <dbReference type="EMBL" id="MFE8695112.1"/>
    </source>
</evidence>
<evidence type="ECO:0000259" key="2">
    <source>
        <dbReference type="PROSITE" id="PS50943"/>
    </source>
</evidence>
<name>A0ABW6JTD0_9BACI</name>
<dbReference type="Pfam" id="PF13413">
    <property type="entry name" value="HTH_25"/>
    <property type="match status" value="1"/>
</dbReference>
<dbReference type="InterPro" id="IPR001387">
    <property type="entry name" value="Cro/C1-type_HTH"/>
</dbReference>
<accession>A0ABW6JTD0</accession>